<evidence type="ECO:0000313" key="1">
    <source>
        <dbReference type="EMBL" id="CRL06438.1"/>
    </source>
</evidence>
<dbReference type="Proteomes" id="UP000183832">
    <property type="component" value="Unassembled WGS sequence"/>
</dbReference>
<sequence>MEANTTTEGVRGERLLISYKKVNATYTIIKLSRIRVYLHSTTYTNNISINRRVPRANKHKLSLPINTLHSEKIRFLLLSTPTICSMPIDEKFTQEILCYSSKSYLLNKTNKSSLLKIHLIAHPFQFNFTSSSTPESRSIKANIFLPLIEEENRFSQNVHKLRMARTLEEEGNDV</sequence>
<reference evidence="1 2" key="1">
    <citation type="submission" date="2015-04" db="EMBL/GenBank/DDBJ databases">
        <authorList>
            <person name="Syromyatnikov M.Y."/>
            <person name="Popov V.N."/>
        </authorList>
    </citation>
    <scope>NUCLEOTIDE SEQUENCE [LARGE SCALE GENOMIC DNA]</scope>
</reference>
<keyword evidence="2" id="KW-1185">Reference proteome</keyword>
<protein>
    <submittedName>
        <fullName evidence="1">CLUMA_CG019816, isoform A</fullName>
    </submittedName>
</protein>
<organism evidence="1 2">
    <name type="scientific">Clunio marinus</name>
    <dbReference type="NCBI Taxonomy" id="568069"/>
    <lineage>
        <taxon>Eukaryota</taxon>
        <taxon>Metazoa</taxon>
        <taxon>Ecdysozoa</taxon>
        <taxon>Arthropoda</taxon>
        <taxon>Hexapoda</taxon>
        <taxon>Insecta</taxon>
        <taxon>Pterygota</taxon>
        <taxon>Neoptera</taxon>
        <taxon>Endopterygota</taxon>
        <taxon>Diptera</taxon>
        <taxon>Nematocera</taxon>
        <taxon>Chironomoidea</taxon>
        <taxon>Chironomidae</taxon>
        <taxon>Clunio</taxon>
    </lineage>
</organism>
<dbReference type="AlphaFoldDB" id="A0A1J1J4P9"/>
<gene>
    <name evidence="1" type="ORF">CLUMA_CG019816</name>
</gene>
<name>A0A1J1J4P9_9DIPT</name>
<accession>A0A1J1J4P9</accession>
<dbReference type="EMBL" id="CVRI01000067">
    <property type="protein sequence ID" value="CRL06438.1"/>
    <property type="molecule type" value="Genomic_DNA"/>
</dbReference>
<evidence type="ECO:0000313" key="2">
    <source>
        <dbReference type="Proteomes" id="UP000183832"/>
    </source>
</evidence>
<proteinExistence type="predicted"/>